<dbReference type="FunFam" id="3.80.10.10:FF:000002">
    <property type="entry name" value="Slit guidance ligand 2"/>
    <property type="match status" value="1"/>
</dbReference>
<dbReference type="FunFam" id="3.40.50.10140:FF:000026">
    <property type="entry name" value="Toll-like receptor 2"/>
    <property type="match status" value="1"/>
</dbReference>
<dbReference type="Gene3D" id="3.80.10.10">
    <property type="entry name" value="Ribonuclease Inhibitor"/>
    <property type="match status" value="3"/>
</dbReference>
<keyword evidence="5" id="KW-0964">Secreted</keyword>
<sequence>MHHKDKSYFWLSICALMIMVKTGYSLSCINMTNERTRLLEGLDCFCDAGMLEMPDHLPPIRILILDGGGCPHFNAVRWITTQLQSPGILQSLSLRNCRMHIGEEDMAPLANLTELSVYYGSVELLYPRAFLSLKRLKSLTLTSLGLTHFPDAVTGHFNISTNQTDGLDVRLPCLQHLDLSSNRISDIPDDTFIHLPNLEYLDLAKNRLHRLDAEPFRYLRKLQILNVSLNQISELPNQGFRGVLLNLHTLVMNNAAIFALGSGSFRGLARLRFLDISLGVINTLHPLSLQGLDSLQEINILFNPLRSVPQELLRPVNSTLRKINLSECKLSTIPRGFFEGLPLLEEVNLSKNQIASIESISFKDSPKLKTLDIAENSITDIPLNFFDLTTSIETVRLEGNSISAVHALTFWNLNDLQHIYMSKNNLTALETQAFYNLQSLKTLDLSGNFLQRVPNDALYNIPALQQLNLADNYLINFPHLPFINRDALSPTLYPTKAVTVDMQLNWLWCDCYMFSLISDQEYIDLFWPGANLLANLRFKNYQELMCSMPPILRGEALYDPRQMSLLNPSLASFSGFYCPESCQCYTRCNDSMNITICNANLTRVPQNLSKDINVLSLADNGLSAVSSGTFVHMKALLEIDLSGNYITTIGEMFRGMSSLTTIHLGHNHIGAVTRGDFKGLTNLTFLDLQHNVISFIEPGSFSDLEKLQFLYLDHNLMPGLLSEVLNSIPSLRELRLDNNPLICDCDLMWLKEWLQTKDMENVESINCTTQSNETAAVVYLDDYEFMCNSTDVNVQAWDPLAETVAVCLGVLVFLMSTAAAVYRFRRVIQVVVYNHTGLRFSNKMDKDKDRTYLYDAFISFSTDDLDFVTQELVPKLESHEPPFKLCIHQRDFVVGECISTNIVNAVETSRRTLIVLSNSFVASEWCSFEFQAAQQQLLKDRQNRLIVILLEEVDKNLLDKDLKLYLSTNTYLERTDSLFWEKLYYAMPDKMRVGLDQGQVELNSLDKEDSVQTAQDEVELQVHVQEDLRQLIT</sequence>
<dbReference type="GO" id="GO:0005886">
    <property type="term" value="C:plasma membrane"/>
    <property type="evidence" value="ECO:0007669"/>
    <property type="project" value="TreeGrafter"/>
</dbReference>
<evidence type="ECO:0000256" key="13">
    <source>
        <dbReference type="ARBA" id="ARBA00023170"/>
    </source>
</evidence>
<dbReference type="Pfam" id="PF01582">
    <property type="entry name" value="TIR"/>
    <property type="match status" value="1"/>
</dbReference>
<evidence type="ECO:0000259" key="16">
    <source>
        <dbReference type="PROSITE" id="PS50104"/>
    </source>
</evidence>
<dbReference type="PANTHER" id="PTHR24365:SF541">
    <property type="entry name" value="PROTEIN TOLL-RELATED"/>
    <property type="match status" value="1"/>
</dbReference>
<comment type="subcellular location">
    <subcellularLocation>
        <location evidence="1">Membrane</location>
        <topology evidence="1">Single-pass type I membrane protein</topology>
    </subcellularLocation>
    <subcellularLocation>
        <location evidence="2">Secreted</location>
    </subcellularLocation>
</comment>
<comment type="similarity">
    <text evidence="3">Belongs to the Toll-like receptor family.</text>
</comment>
<dbReference type="EnsemblMetazoa" id="XM_038215011.1">
    <property type="protein sequence ID" value="XP_038070939.1"/>
    <property type="gene ID" value="LOC119739890"/>
</dbReference>
<dbReference type="SUPFAM" id="SSF52058">
    <property type="entry name" value="L domain-like"/>
    <property type="match status" value="2"/>
</dbReference>
<evidence type="ECO:0000256" key="9">
    <source>
        <dbReference type="ARBA" id="ARBA00022737"/>
    </source>
</evidence>
<organism evidence="17 18">
    <name type="scientific">Patiria miniata</name>
    <name type="common">Bat star</name>
    <name type="synonym">Asterina miniata</name>
    <dbReference type="NCBI Taxonomy" id="46514"/>
    <lineage>
        <taxon>Eukaryota</taxon>
        <taxon>Metazoa</taxon>
        <taxon>Echinodermata</taxon>
        <taxon>Eleutherozoa</taxon>
        <taxon>Asterozoa</taxon>
        <taxon>Asteroidea</taxon>
        <taxon>Valvatacea</taxon>
        <taxon>Valvatida</taxon>
        <taxon>Asterinidae</taxon>
        <taxon>Patiria</taxon>
    </lineage>
</organism>
<dbReference type="GO" id="GO:0002224">
    <property type="term" value="P:toll-like receptor signaling pathway"/>
    <property type="evidence" value="ECO:0007669"/>
    <property type="project" value="TreeGrafter"/>
</dbReference>
<evidence type="ECO:0000313" key="17">
    <source>
        <dbReference type="EnsemblMetazoa" id="XP_038070939.1"/>
    </source>
</evidence>
<keyword evidence="9" id="KW-0677">Repeat</keyword>
<dbReference type="PANTHER" id="PTHR24365">
    <property type="entry name" value="TOLL-LIKE RECEPTOR"/>
    <property type="match status" value="1"/>
</dbReference>
<dbReference type="SMART" id="SM00364">
    <property type="entry name" value="LRR_BAC"/>
    <property type="match status" value="7"/>
</dbReference>
<dbReference type="AlphaFoldDB" id="A0A914B4S3"/>
<evidence type="ECO:0000256" key="11">
    <source>
        <dbReference type="ARBA" id="ARBA00023136"/>
    </source>
</evidence>
<dbReference type="Gene3D" id="3.40.50.10140">
    <property type="entry name" value="Toll/interleukin-1 receptor homology (TIR) domain"/>
    <property type="match status" value="1"/>
</dbReference>
<dbReference type="RefSeq" id="XP_038070939.1">
    <property type="nucleotide sequence ID" value="XM_038215011.1"/>
</dbReference>
<dbReference type="OMA" id="ECISTNI"/>
<keyword evidence="12" id="KW-1015">Disulfide bond</keyword>
<dbReference type="SUPFAM" id="SSF52047">
    <property type="entry name" value="RNI-like"/>
    <property type="match status" value="1"/>
</dbReference>
<evidence type="ECO:0000256" key="14">
    <source>
        <dbReference type="ARBA" id="ARBA00023180"/>
    </source>
</evidence>
<feature type="signal peptide" evidence="15">
    <location>
        <begin position="1"/>
        <end position="25"/>
    </location>
</feature>
<dbReference type="GO" id="GO:0007399">
    <property type="term" value="P:nervous system development"/>
    <property type="evidence" value="ECO:0007669"/>
    <property type="project" value="UniProtKB-ARBA"/>
</dbReference>
<evidence type="ECO:0000256" key="15">
    <source>
        <dbReference type="SAM" id="SignalP"/>
    </source>
</evidence>
<dbReference type="FunFam" id="3.80.10.10:FF:001164">
    <property type="entry name" value="GH01279p"/>
    <property type="match status" value="1"/>
</dbReference>
<name>A0A914B4S3_PATMI</name>
<keyword evidence="6" id="KW-0433">Leucine-rich repeat</keyword>
<feature type="domain" description="TIR" evidence="16">
    <location>
        <begin position="852"/>
        <end position="987"/>
    </location>
</feature>
<dbReference type="Proteomes" id="UP000887568">
    <property type="component" value="Unplaced"/>
</dbReference>
<keyword evidence="13" id="KW-0675">Receptor</keyword>
<keyword evidence="7" id="KW-0812">Transmembrane</keyword>
<keyword evidence="18" id="KW-1185">Reference proteome</keyword>
<dbReference type="PRINTS" id="PR01537">
    <property type="entry name" value="INTRLKN1R1F"/>
</dbReference>
<protein>
    <recommendedName>
        <fullName evidence="16">TIR domain-containing protein</fullName>
    </recommendedName>
</protein>
<feature type="chain" id="PRO_5037009742" description="TIR domain-containing protein" evidence="15">
    <location>
        <begin position="26"/>
        <end position="1033"/>
    </location>
</feature>
<evidence type="ECO:0000313" key="18">
    <source>
        <dbReference type="Proteomes" id="UP000887568"/>
    </source>
</evidence>
<dbReference type="OrthoDB" id="6429344at2759"/>
<dbReference type="InterPro" id="IPR000157">
    <property type="entry name" value="TIR_dom"/>
</dbReference>
<dbReference type="InterPro" id="IPR000483">
    <property type="entry name" value="Cys-rich_flank_reg_C"/>
</dbReference>
<accession>A0A914B4S3</accession>
<dbReference type="GeneID" id="119739890"/>
<dbReference type="PROSITE" id="PS50104">
    <property type="entry name" value="TIR"/>
    <property type="match status" value="1"/>
</dbReference>
<evidence type="ECO:0000256" key="4">
    <source>
        <dbReference type="ARBA" id="ARBA00022473"/>
    </source>
</evidence>
<evidence type="ECO:0000256" key="7">
    <source>
        <dbReference type="ARBA" id="ARBA00022692"/>
    </source>
</evidence>
<dbReference type="GO" id="GO:0005576">
    <property type="term" value="C:extracellular region"/>
    <property type="evidence" value="ECO:0007669"/>
    <property type="project" value="UniProtKB-SubCell"/>
</dbReference>
<keyword evidence="14" id="KW-0325">Glycoprotein</keyword>
<evidence type="ECO:0000256" key="1">
    <source>
        <dbReference type="ARBA" id="ARBA00004479"/>
    </source>
</evidence>
<dbReference type="InterPro" id="IPR035897">
    <property type="entry name" value="Toll_tir_struct_dom_sf"/>
</dbReference>
<keyword evidence="8 15" id="KW-0732">Signal</keyword>
<dbReference type="SMART" id="SM00082">
    <property type="entry name" value="LRRCT"/>
    <property type="match status" value="1"/>
</dbReference>
<dbReference type="SMART" id="SM00255">
    <property type="entry name" value="TIR"/>
    <property type="match status" value="1"/>
</dbReference>
<keyword evidence="10" id="KW-1133">Transmembrane helix</keyword>
<evidence type="ECO:0000256" key="6">
    <source>
        <dbReference type="ARBA" id="ARBA00022614"/>
    </source>
</evidence>
<evidence type="ECO:0000256" key="12">
    <source>
        <dbReference type="ARBA" id="ARBA00023157"/>
    </source>
</evidence>
<dbReference type="SMART" id="SM00369">
    <property type="entry name" value="LRR_TYP"/>
    <property type="match status" value="18"/>
</dbReference>
<evidence type="ECO:0000256" key="10">
    <source>
        <dbReference type="ARBA" id="ARBA00022989"/>
    </source>
</evidence>
<keyword evidence="4" id="KW-0217">Developmental protein</keyword>
<evidence type="ECO:0000256" key="8">
    <source>
        <dbReference type="ARBA" id="ARBA00022729"/>
    </source>
</evidence>
<evidence type="ECO:0000256" key="2">
    <source>
        <dbReference type="ARBA" id="ARBA00004613"/>
    </source>
</evidence>
<dbReference type="InterPro" id="IPR003591">
    <property type="entry name" value="Leu-rich_rpt_typical-subtyp"/>
</dbReference>
<dbReference type="SMART" id="SM00365">
    <property type="entry name" value="LRR_SD22"/>
    <property type="match status" value="6"/>
</dbReference>
<dbReference type="SUPFAM" id="SSF52200">
    <property type="entry name" value="Toll/Interleukin receptor TIR domain"/>
    <property type="match status" value="1"/>
</dbReference>
<evidence type="ECO:0000256" key="5">
    <source>
        <dbReference type="ARBA" id="ARBA00022525"/>
    </source>
</evidence>
<reference evidence="17" key="1">
    <citation type="submission" date="2022-11" db="UniProtKB">
        <authorList>
            <consortium name="EnsemblMetazoa"/>
        </authorList>
    </citation>
    <scope>IDENTIFICATION</scope>
</reference>
<dbReference type="PRINTS" id="PR00019">
    <property type="entry name" value="LEURICHRPT"/>
</dbReference>
<keyword evidence="11" id="KW-0472">Membrane</keyword>
<dbReference type="InterPro" id="IPR001611">
    <property type="entry name" value="Leu-rich_rpt"/>
</dbReference>
<dbReference type="Pfam" id="PF13855">
    <property type="entry name" value="LRR_8"/>
    <property type="match status" value="4"/>
</dbReference>
<dbReference type="GO" id="GO:0038023">
    <property type="term" value="F:signaling receptor activity"/>
    <property type="evidence" value="ECO:0007669"/>
    <property type="project" value="TreeGrafter"/>
</dbReference>
<dbReference type="InterPro" id="IPR032675">
    <property type="entry name" value="LRR_dom_sf"/>
</dbReference>
<proteinExistence type="inferred from homology"/>
<evidence type="ECO:0000256" key="3">
    <source>
        <dbReference type="ARBA" id="ARBA00009634"/>
    </source>
</evidence>
<dbReference type="PROSITE" id="PS51450">
    <property type="entry name" value="LRR"/>
    <property type="match status" value="7"/>
</dbReference>